<evidence type="ECO:0000256" key="2">
    <source>
        <dbReference type="SAM" id="Phobius"/>
    </source>
</evidence>
<feature type="chain" id="PRO_5045801475" description="Oxygen tolerance" evidence="3">
    <location>
        <begin position="20"/>
        <end position="417"/>
    </location>
</feature>
<keyword evidence="2" id="KW-0472">Membrane</keyword>
<proteinExistence type="predicted"/>
<evidence type="ECO:0000313" key="4">
    <source>
        <dbReference type="EMBL" id="MDK3075317.1"/>
    </source>
</evidence>
<feature type="region of interest" description="Disordered" evidence="1">
    <location>
        <begin position="393"/>
        <end position="417"/>
    </location>
</feature>
<dbReference type="RefSeq" id="WP_284487239.1">
    <property type="nucleotide sequence ID" value="NZ_JASNJE010000034.1"/>
</dbReference>
<evidence type="ECO:0000313" key="5">
    <source>
        <dbReference type="Proteomes" id="UP001227126"/>
    </source>
</evidence>
<keyword evidence="2" id="KW-1133">Transmembrane helix</keyword>
<comment type="caution">
    <text evidence="4">The sequence shown here is derived from an EMBL/GenBank/DDBJ whole genome shotgun (WGS) entry which is preliminary data.</text>
</comment>
<dbReference type="EMBL" id="JASNJE010000034">
    <property type="protein sequence ID" value="MDK3075317.1"/>
    <property type="molecule type" value="Genomic_DNA"/>
</dbReference>
<organism evidence="4 5">
    <name type="scientific">Sedimentitalea xiamensis</name>
    <dbReference type="NCBI Taxonomy" id="3050037"/>
    <lineage>
        <taxon>Bacteria</taxon>
        <taxon>Pseudomonadati</taxon>
        <taxon>Pseudomonadota</taxon>
        <taxon>Alphaproteobacteria</taxon>
        <taxon>Rhodobacterales</taxon>
        <taxon>Paracoccaceae</taxon>
        <taxon>Sedimentitalea</taxon>
    </lineage>
</organism>
<feature type="signal peptide" evidence="3">
    <location>
        <begin position="1"/>
        <end position="19"/>
    </location>
</feature>
<reference evidence="4 5" key="1">
    <citation type="submission" date="2023-05" db="EMBL/GenBank/DDBJ databases">
        <title>Sedimentitalea sp. nov. JM2-8.</title>
        <authorList>
            <person name="Huang J."/>
        </authorList>
    </citation>
    <scope>NUCLEOTIDE SEQUENCE [LARGE SCALE GENOMIC DNA]</scope>
    <source>
        <strain evidence="4 5">JM2-8</strain>
    </source>
</reference>
<keyword evidence="5" id="KW-1185">Reference proteome</keyword>
<gene>
    <name evidence="4" type="ORF">QO034_19745</name>
</gene>
<keyword evidence="3" id="KW-0732">Signal</keyword>
<name>A0ABT7FJK4_9RHOB</name>
<evidence type="ECO:0000256" key="3">
    <source>
        <dbReference type="SAM" id="SignalP"/>
    </source>
</evidence>
<dbReference type="Proteomes" id="UP001227126">
    <property type="component" value="Unassembled WGS sequence"/>
</dbReference>
<dbReference type="PANTHER" id="PTHR40940">
    <property type="entry name" value="PROTEIN BATD-RELATED"/>
    <property type="match status" value="1"/>
</dbReference>
<dbReference type="InterPro" id="IPR025738">
    <property type="entry name" value="BatD"/>
</dbReference>
<feature type="transmembrane region" description="Helical" evidence="2">
    <location>
        <begin position="292"/>
        <end position="311"/>
    </location>
</feature>
<accession>A0ABT7FJK4</accession>
<dbReference type="PANTHER" id="PTHR40940:SF2">
    <property type="entry name" value="BATD"/>
    <property type="match status" value="1"/>
</dbReference>
<sequence length="417" mass="46564">MVKGLILFLVLLMPLVAEAQTRTVDPGDLMLNVTLEPMDYVPFQGEMVLLTIHGIYRRHITLEKLEQPDMAGLNWMQLGQDHWFESMLDGRPVKNMRRRVAVFPDRSGQIVIGPFLHHLTLLDENNRWFEHTIQSEPVSFRVEPAPATDGWWFPVRGLRVSDNWSNAPDQLAPGEGVLRIVRVSALGASPDMLPPMPELTSPSALIFAHPEKRLVDLTPQGPEAVAFWRWTIKPRNDTSAIVEPISFSFFDTRRRVMQEVVISPQRVAYGSVVPVADTKPPVPEPFALRRDLILVSALAAFAVAAFGLIGSGRRLSLNALKQRWSRLRLVRALRLAGRRGDLAGLRRAGHALDRLYPADADRTALLMQLDTRIYGPAPSSLDGPAFARALNRTLRYPTANPDPRKTAGAAAERRANS</sequence>
<evidence type="ECO:0008006" key="6">
    <source>
        <dbReference type="Google" id="ProtNLM"/>
    </source>
</evidence>
<keyword evidence="2" id="KW-0812">Transmembrane</keyword>
<evidence type="ECO:0000256" key="1">
    <source>
        <dbReference type="SAM" id="MobiDB-lite"/>
    </source>
</evidence>
<protein>
    <recommendedName>
        <fullName evidence="6">Oxygen tolerance</fullName>
    </recommendedName>
</protein>